<dbReference type="Proteomes" id="UP000428803">
    <property type="component" value="Chromosome"/>
</dbReference>
<feature type="chain" id="PRO_5026245103" evidence="1">
    <location>
        <begin position="20"/>
        <end position="93"/>
    </location>
</feature>
<evidence type="ECO:0000313" key="2">
    <source>
        <dbReference type="EMBL" id="QGY80045.1"/>
    </source>
</evidence>
<dbReference type="KEGG" id="slaa:EUU25_05100"/>
<protein>
    <submittedName>
        <fullName evidence="2">Uncharacterized protein</fullName>
    </submittedName>
</protein>
<dbReference type="EMBL" id="CP035733">
    <property type="protein sequence ID" value="QGY80045.1"/>
    <property type="molecule type" value="Genomic_DNA"/>
</dbReference>
<gene>
    <name evidence="2" type="ORF">EUU25_05100</name>
</gene>
<evidence type="ECO:0000313" key="3">
    <source>
        <dbReference type="Proteomes" id="UP000428803"/>
    </source>
</evidence>
<keyword evidence="1" id="KW-0732">Signal</keyword>
<dbReference type="RefSeq" id="WP_158898887.1">
    <property type="nucleotide sequence ID" value="NZ_CP035733.1"/>
</dbReference>
<sequence>MRLLIYLLAMLTGFSAAEAARPVSATPATLGSAVSSAAIVAASVSIAERHETTRPLRTYETTVQSAKAIVWPAFDRDIFSFPTPVTAHDVLRL</sequence>
<feature type="signal peptide" evidence="1">
    <location>
        <begin position="1"/>
        <end position="19"/>
    </location>
</feature>
<dbReference type="OrthoDB" id="9869820at2"/>
<evidence type="ECO:0000256" key="1">
    <source>
        <dbReference type="SAM" id="SignalP"/>
    </source>
</evidence>
<accession>A0A6I6L2Y7</accession>
<keyword evidence="3" id="KW-1185">Reference proteome</keyword>
<proteinExistence type="predicted"/>
<name>A0A6I6L2Y7_9SPHN</name>
<organism evidence="2 3">
    <name type="scientific">Sphingorhabdus lacus</name>
    <dbReference type="NCBI Taxonomy" id="392610"/>
    <lineage>
        <taxon>Bacteria</taxon>
        <taxon>Pseudomonadati</taxon>
        <taxon>Pseudomonadota</taxon>
        <taxon>Alphaproteobacteria</taxon>
        <taxon>Sphingomonadales</taxon>
        <taxon>Sphingomonadaceae</taxon>
        <taxon>Sphingorhabdus</taxon>
    </lineage>
</organism>
<reference evidence="3" key="1">
    <citation type="submission" date="2019-01" db="EMBL/GenBank/DDBJ databases">
        <title>Sphingorhabdus lacus sp.nov., isolated from an oligotrophic freshwater lake.</title>
        <authorList>
            <person name="Park M."/>
        </authorList>
    </citation>
    <scope>NUCLEOTIDE SEQUENCE [LARGE SCALE GENOMIC DNA]</scope>
    <source>
        <strain evidence="3">IMCC1753</strain>
    </source>
</reference>
<dbReference type="AlphaFoldDB" id="A0A6I6L2Y7"/>